<dbReference type="InterPro" id="IPR036322">
    <property type="entry name" value="WD40_repeat_dom_sf"/>
</dbReference>
<dbReference type="PANTHER" id="PTHR32305">
    <property type="match status" value="1"/>
</dbReference>
<dbReference type="Gene3D" id="2.180.10.10">
    <property type="entry name" value="RHS repeat-associated core"/>
    <property type="match status" value="4"/>
</dbReference>
<dbReference type="NCBIfam" id="TIGR01643">
    <property type="entry name" value="YD_repeat_2x"/>
    <property type="match status" value="10"/>
</dbReference>
<organism evidence="6 7">
    <name type="scientific">Streptomyces achromogenes</name>
    <dbReference type="NCBI Taxonomy" id="67255"/>
    <lineage>
        <taxon>Bacteria</taxon>
        <taxon>Bacillati</taxon>
        <taxon>Actinomycetota</taxon>
        <taxon>Actinomycetes</taxon>
        <taxon>Kitasatosporales</taxon>
        <taxon>Streptomycetaceae</taxon>
        <taxon>Streptomyces</taxon>
    </lineage>
</organism>
<sequence length="1553" mass="170970">MGYTIPGWLDEVLDCIGVNFPNVDEDDYREMATAMREFADNFEGKGGDAHQAVSRILSSSQGWAVDAMEKHWSHVKAGHLDKIPELARLFADACDAVADIIYGMKIKAEVELGAMAASVGLSLGLAAFTGGLSALIGAAEITAMRQAVKRIVDEAADRIVDELVSRVTEPVNAKLEKMVEDAVLDLAGDTFSLPPDSHADGGSGKHGHDGGMQLASADSGSLLLASAGGSPGTGGADLRIDHVEFEDGADKVARHGGDLHTAVTDPLERAKGHFGRTKGKDAFTQPFESVLEGALKGSEKAVKKIVRHLSETVPDRVKATSRLHKGNDIDVGRRADSVQVNSSGADGGTGHYGAPASGRKSDNDLKLDPSKLSQQARELNNRPLCGDPIDMSSGQMVLAQTDTDLPGILPLILRRTHLSGYDAGRFFGPSWASTFDERLEENRELGGIWWYREDGSILVYPRLPDLPGDRVNPAEGTPIPLTYVTREATYVLAVQDPFTGLTRHFEPSGDEGLWWLADLQDRNGNAVFIERAENDTPTEVTHTGGYHLRVDSDLEQGRVTALHLLTDDGPVRLRTYRYDDAGDLTETRNAVDASLHLTYDTAHRITSWRDANDATFTYVYDDRGRVTATYGSDGVLNCRIEYVGPDQEGISTATYTDSLGHATAYRSNRRGQVIAITDPLGNTTLQQWDKSDRLLSRTDPLGRVMRWQWDERGDLVKVIGRDGSSTDLIYNAMHLPVEVTGPDGGVFRQEFDHRGNRTAVTTPDGAVVRYTHHPTGAIATITNPLNETSSVECDTAGLPTAISDPLGARSSCRRDAFGRPVTLTNPLGATTSQVWDPEGNLLSRTGPDGSTESWTWDGEGNCVRHIDANNGITTLEYGSFGLLTARTTPDGVTYRFAHDTELRLSQVTDPQGLTWTYVYDAAGRLVSETDFDGRTTAYTYDAAGQPATRTTPAGDVIRYTYDEAGRMVGKATGLSLFRYQYDPAGRLTFATGPDGQVEFRYDDMGRLLTQSVDGNMLRYGYDATGRRISRTTPTDVVTSLDWDTAGNRSGLTVNGAHTIAFTHDQLGRENERHIGDHVQLASTWDPAGRLQQSTLTAQAGGTAGRKLMRSRSYTYRGDGYLTAVHEQVGNQATHYTLDPLGRPLAASSAAGRERYVYDRAGNQTSAEWPDRAGDPDARGERRYSGTRLVRAGNTSYRYDAAGRLIQRTKKRLSRKADVWRYTWDAEGRLTSCTTPDGAIWRYRYDPLGRRTAKCRLGEDGTSVVEEVRFTWDGTRLAEQTDTRSGVTLTWEYEGYRPLTQYERKPVSQEEFDSRFFAIVTDLIGTPTEMVSEDGDIAWHTRASAWGTTAVNADATTYTPLRYPGQYADPETGLHFSYFRHYDPETARFVSPDPLGLAPAPNPVSYVPNAQSWIDPLGLTAEENLEWLDPADINFSQRTVSPNDYVEKMRSGEWDWTRPGTALRVMEVDGQLVSYDNRRLDAAREVGDPVAVVRVNPDDPHPDSTTGMTWREKFEQRMTDRRNRNEHGERVPPTGLVERPQHMRNPRKRKCKGS</sequence>
<evidence type="ECO:0000259" key="3">
    <source>
        <dbReference type="Pfam" id="PF20148"/>
    </source>
</evidence>
<dbReference type="Pfam" id="PF05593">
    <property type="entry name" value="RHS_repeat"/>
    <property type="match status" value="6"/>
</dbReference>
<dbReference type="InterPro" id="IPR056823">
    <property type="entry name" value="TEN-like_YD-shell"/>
</dbReference>
<dbReference type="SUPFAM" id="SSF50978">
    <property type="entry name" value="WD40 repeat-like"/>
    <property type="match status" value="1"/>
</dbReference>
<dbReference type="RefSeq" id="WP_405448597.1">
    <property type="nucleotide sequence ID" value="NZ_CP108164.1"/>
</dbReference>
<feature type="region of interest" description="Disordered" evidence="2">
    <location>
        <begin position="1160"/>
        <end position="1182"/>
    </location>
</feature>
<reference evidence="6 7" key="1">
    <citation type="submission" date="2022-10" db="EMBL/GenBank/DDBJ databases">
        <title>The complete genomes of actinobacterial strains from the NBC collection.</title>
        <authorList>
            <person name="Joergensen T.S."/>
            <person name="Alvarez Arevalo M."/>
            <person name="Sterndorff E.B."/>
            <person name="Faurdal D."/>
            <person name="Vuksanovic O."/>
            <person name="Mourched A.-S."/>
            <person name="Charusanti P."/>
            <person name="Shaw S."/>
            <person name="Blin K."/>
            <person name="Weber T."/>
        </authorList>
    </citation>
    <scope>NUCLEOTIDE SEQUENCE [LARGE SCALE GENOMIC DNA]</scope>
    <source>
        <strain evidence="6 7">NBC_00156</strain>
    </source>
</reference>
<feature type="compositionally biased region" description="Basic residues" evidence="2">
    <location>
        <begin position="1541"/>
        <end position="1553"/>
    </location>
</feature>
<dbReference type="InterPro" id="IPR006530">
    <property type="entry name" value="YD"/>
</dbReference>
<accession>A0ABZ1KPJ4</accession>
<feature type="domain" description="DUF6531" evidence="3">
    <location>
        <begin position="386"/>
        <end position="460"/>
    </location>
</feature>
<evidence type="ECO:0000256" key="2">
    <source>
        <dbReference type="SAM" id="MobiDB-lite"/>
    </source>
</evidence>
<feature type="region of interest" description="Disordered" evidence="2">
    <location>
        <begin position="194"/>
        <end position="213"/>
    </location>
</feature>
<evidence type="ECO:0000313" key="7">
    <source>
        <dbReference type="Proteomes" id="UP001622557"/>
    </source>
</evidence>
<feature type="domain" description="Teneurin-like YD-shell" evidence="4">
    <location>
        <begin position="914"/>
        <end position="1038"/>
    </location>
</feature>
<dbReference type="SUPFAM" id="SSF69322">
    <property type="entry name" value="Tricorn protease domain 2"/>
    <property type="match status" value="1"/>
</dbReference>
<keyword evidence="1" id="KW-0677">Repeat</keyword>
<dbReference type="Proteomes" id="UP001622557">
    <property type="component" value="Chromosome"/>
</dbReference>
<feature type="domain" description="Outer membrane channel protein CpnT-like N-terminal" evidence="5">
    <location>
        <begin position="10"/>
        <end position="139"/>
    </location>
</feature>
<protein>
    <submittedName>
        <fullName evidence="6">DUF6531 domain-containing protein</fullName>
    </submittedName>
</protein>
<feature type="region of interest" description="Disordered" evidence="2">
    <location>
        <begin position="1514"/>
        <end position="1553"/>
    </location>
</feature>
<keyword evidence="7" id="KW-1185">Reference proteome</keyword>
<feature type="compositionally biased region" description="Basic and acidic residues" evidence="2">
    <location>
        <begin position="1168"/>
        <end position="1182"/>
    </location>
</feature>
<evidence type="ECO:0000259" key="4">
    <source>
        <dbReference type="Pfam" id="PF25023"/>
    </source>
</evidence>
<dbReference type="InterPro" id="IPR031325">
    <property type="entry name" value="RHS_repeat"/>
</dbReference>
<feature type="region of interest" description="Disordered" evidence="2">
    <location>
        <begin position="819"/>
        <end position="853"/>
    </location>
</feature>
<evidence type="ECO:0000256" key="1">
    <source>
        <dbReference type="ARBA" id="ARBA00022737"/>
    </source>
</evidence>
<dbReference type="NCBIfam" id="TIGR03696">
    <property type="entry name" value="Rhs_assc_core"/>
    <property type="match status" value="1"/>
</dbReference>
<dbReference type="InterPro" id="IPR050708">
    <property type="entry name" value="T6SS_VgrG/RHS"/>
</dbReference>
<feature type="compositionally biased region" description="Basic and acidic residues" evidence="2">
    <location>
        <begin position="1514"/>
        <end position="1529"/>
    </location>
</feature>
<dbReference type="Pfam" id="PF20148">
    <property type="entry name" value="DUF6531"/>
    <property type="match status" value="1"/>
</dbReference>
<dbReference type="EMBL" id="CP108164">
    <property type="protein sequence ID" value="WTQ82502.1"/>
    <property type="molecule type" value="Genomic_DNA"/>
</dbReference>
<gene>
    <name evidence="6" type="ORF">OG350_20325</name>
</gene>
<feature type="region of interest" description="Disordered" evidence="2">
    <location>
        <begin position="318"/>
        <end position="367"/>
    </location>
</feature>
<evidence type="ECO:0000259" key="5">
    <source>
        <dbReference type="Pfam" id="PF25547"/>
    </source>
</evidence>
<feature type="compositionally biased region" description="Polar residues" evidence="2">
    <location>
        <begin position="822"/>
        <end position="834"/>
    </location>
</feature>
<dbReference type="InterPro" id="IPR045351">
    <property type="entry name" value="DUF6531"/>
</dbReference>
<dbReference type="PANTHER" id="PTHR32305:SF15">
    <property type="entry name" value="PROTEIN RHSA-RELATED"/>
    <property type="match status" value="1"/>
</dbReference>
<name>A0ABZ1KPJ4_STRAH</name>
<dbReference type="InterPro" id="IPR057746">
    <property type="entry name" value="CpnT-like_N"/>
</dbReference>
<dbReference type="InterPro" id="IPR022385">
    <property type="entry name" value="Rhs_assc_core"/>
</dbReference>
<feature type="domain" description="Teneurin-like YD-shell" evidence="4">
    <location>
        <begin position="1130"/>
        <end position="1392"/>
    </location>
</feature>
<dbReference type="Pfam" id="PF25023">
    <property type="entry name" value="TEN_YD-shell"/>
    <property type="match status" value="2"/>
</dbReference>
<evidence type="ECO:0000313" key="6">
    <source>
        <dbReference type="EMBL" id="WTQ82502.1"/>
    </source>
</evidence>
<dbReference type="Pfam" id="PF25547">
    <property type="entry name" value="WXG100_2"/>
    <property type="match status" value="1"/>
</dbReference>
<feature type="compositionally biased region" description="Basic and acidic residues" evidence="2">
    <location>
        <begin position="325"/>
        <end position="336"/>
    </location>
</feature>
<proteinExistence type="predicted"/>
<dbReference type="SUPFAM" id="SSF69304">
    <property type="entry name" value="Tricorn protease N-terminal domain"/>
    <property type="match status" value="1"/>
</dbReference>
<dbReference type="GeneID" id="97282821"/>